<reference evidence="2" key="1">
    <citation type="submission" date="2021-05" db="EMBL/GenBank/DDBJ databases">
        <authorList>
            <person name="Alioto T."/>
            <person name="Alioto T."/>
            <person name="Gomez Garrido J."/>
        </authorList>
    </citation>
    <scope>NUCLEOTIDE SEQUENCE</scope>
</reference>
<keyword evidence="1" id="KW-0812">Transmembrane</keyword>
<dbReference type="AlphaFoldDB" id="A0A8D8RQR9"/>
<keyword evidence="1" id="KW-0472">Membrane</keyword>
<dbReference type="EMBL" id="HBUF01171922">
    <property type="protein sequence ID" value="CAG6652842.1"/>
    <property type="molecule type" value="Transcribed_RNA"/>
</dbReference>
<organism evidence="2">
    <name type="scientific">Cacopsylla melanoneura</name>
    <dbReference type="NCBI Taxonomy" id="428564"/>
    <lineage>
        <taxon>Eukaryota</taxon>
        <taxon>Metazoa</taxon>
        <taxon>Ecdysozoa</taxon>
        <taxon>Arthropoda</taxon>
        <taxon>Hexapoda</taxon>
        <taxon>Insecta</taxon>
        <taxon>Pterygota</taxon>
        <taxon>Neoptera</taxon>
        <taxon>Paraneoptera</taxon>
        <taxon>Hemiptera</taxon>
        <taxon>Sternorrhyncha</taxon>
        <taxon>Psylloidea</taxon>
        <taxon>Psyllidae</taxon>
        <taxon>Psyllinae</taxon>
        <taxon>Cacopsylla</taxon>
    </lineage>
</organism>
<evidence type="ECO:0000256" key="1">
    <source>
        <dbReference type="SAM" id="Phobius"/>
    </source>
</evidence>
<proteinExistence type="predicted"/>
<name>A0A8D8RQR9_9HEMI</name>
<sequence>MKGQINSFFANLSYFENRMTFFDFQIGFFRGSNNKAALFSVCIALSFCALSFSFFWRSAKRPFCLIIQKTSTSWFDIICWISVFLAVVKPPAFHCRIDKPKAVPTRRSEWGTILPPECFVVGRILHESIAHLAPPGEHLWIRIPWKRAMFTMFFKCTYVKF</sequence>
<protein>
    <submittedName>
        <fullName evidence="2">Uncharacterized protein</fullName>
    </submittedName>
</protein>
<evidence type="ECO:0000313" key="2">
    <source>
        <dbReference type="EMBL" id="CAG6652842.1"/>
    </source>
</evidence>
<accession>A0A8D8RQR9</accession>
<feature type="transmembrane region" description="Helical" evidence="1">
    <location>
        <begin position="36"/>
        <end position="56"/>
    </location>
</feature>
<keyword evidence="1" id="KW-1133">Transmembrane helix</keyword>